<dbReference type="Proteomes" id="UP001310022">
    <property type="component" value="Unassembled WGS sequence"/>
</dbReference>
<evidence type="ECO:0000259" key="8">
    <source>
        <dbReference type="Pfam" id="PF08281"/>
    </source>
</evidence>
<dbReference type="Pfam" id="PF08281">
    <property type="entry name" value="Sigma70_r4_2"/>
    <property type="match status" value="1"/>
</dbReference>
<gene>
    <name evidence="9" type="ORF">PEDI_24050</name>
</gene>
<reference evidence="9 10" key="1">
    <citation type="submission" date="2021-12" db="EMBL/GenBank/DDBJ databases">
        <title>Genome sequencing of bacteria with rrn-lacking chromosome and rrn-plasmid.</title>
        <authorList>
            <person name="Anda M."/>
            <person name="Iwasaki W."/>
        </authorList>
    </citation>
    <scope>NUCLEOTIDE SEQUENCE [LARGE SCALE GENOMIC DNA]</scope>
    <source>
        <strain evidence="9 10">NBRC 15940</strain>
    </source>
</reference>
<evidence type="ECO:0000313" key="10">
    <source>
        <dbReference type="Proteomes" id="UP001310022"/>
    </source>
</evidence>
<accession>A0AAN4VY53</accession>
<name>A0AAN4VY53_9BACT</name>
<dbReference type="PROSITE" id="PS01063">
    <property type="entry name" value="SIGMA70_ECF"/>
    <property type="match status" value="1"/>
</dbReference>
<dbReference type="NCBIfam" id="TIGR02937">
    <property type="entry name" value="sigma70-ECF"/>
    <property type="match status" value="1"/>
</dbReference>
<dbReference type="InterPro" id="IPR007627">
    <property type="entry name" value="RNA_pol_sigma70_r2"/>
</dbReference>
<dbReference type="AlphaFoldDB" id="A0AAN4VY53"/>
<dbReference type="InterPro" id="IPR013325">
    <property type="entry name" value="RNA_pol_sigma_r2"/>
</dbReference>
<dbReference type="InterPro" id="IPR000838">
    <property type="entry name" value="RNA_pol_sigma70_ECF_CS"/>
</dbReference>
<evidence type="ECO:0000259" key="7">
    <source>
        <dbReference type="Pfam" id="PF04542"/>
    </source>
</evidence>
<dbReference type="PANTHER" id="PTHR43133:SF8">
    <property type="entry name" value="RNA POLYMERASE SIGMA FACTOR HI_1459-RELATED"/>
    <property type="match status" value="1"/>
</dbReference>
<evidence type="ECO:0000256" key="5">
    <source>
        <dbReference type="ARBA" id="ARBA00023163"/>
    </source>
</evidence>
<dbReference type="PANTHER" id="PTHR43133">
    <property type="entry name" value="RNA POLYMERASE ECF-TYPE SIGMA FACTO"/>
    <property type="match status" value="1"/>
</dbReference>
<keyword evidence="2 6" id="KW-0805">Transcription regulation</keyword>
<comment type="similarity">
    <text evidence="1 6">Belongs to the sigma-70 factor family. ECF subfamily.</text>
</comment>
<dbReference type="InterPro" id="IPR036388">
    <property type="entry name" value="WH-like_DNA-bd_sf"/>
</dbReference>
<dbReference type="InterPro" id="IPR013324">
    <property type="entry name" value="RNA_pol_sigma_r3/r4-like"/>
</dbReference>
<dbReference type="InterPro" id="IPR039425">
    <property type="entry name" value="RNA_pol_sigma-70-like"/>
</dbReference>
<dbReference type="GO" id="GO:0006352">
    <property type="term" value="P:DNA-templated transcription initiation"/>
    <property type="evidence" value="ECO:0007669"/>
    <property type="project" value="InterPro"/>
</dbReference>
<proteinExistence type="inferred from homology"/>
<protein>
    <recommendedName>
        <fullName evidence="6">RNA polymerase sigma factor</fullName>
    </recommendedName>
</protein>
<evidence type="ECO:0000256" key="3">
    <source>
        <dbReference type="ARBA" id="ARBA00023082"/>
    </source>
</evidence>
<evidence type="ECO:0000256" key="1">
    <source>
        <dbReference type="ARBA" id="ARBA00010641"/>
    </source>
</evidence>
<evidence type="ECO:0000256" key="2">
    <source>
        <dbReference type="ARBA" id="ARBA00023015"/>
    </source>
</evidence>
<feature type="domain" description="RNA polymerase sigma-70 region 2" evidence="7">
    <location>
        <begin position="21"/>
        <end position="86"/>
    </location>
</feature>
<dbReference type="EMBL" id="BQKE01000001">
    <property type="protein sequence ID" value="GJM61853.1"/>
    <property type="molecule type" value="Genomic_DNA"/>
</dbReference>
<dbReference type="GO" id="GO:0003677">
    <property type="term" value="F:DNA binding"/>
    <property type="evidence" value="ECO:0007669"/>
    <property type="project" value="UniProtKB-KW"/>
</dbReference>
<sequence length="178" mass="21066">MTDEDLMQQISQGDVQKTAILFERYKRKVYQYFYYTIRDPEESEDLTQNVFLRVLKYRTTYNADHAFSPWLFGIARNLRSQYYNEQKGPHLPLEEELMEGSQPSADELLAQLESITQLRKALEMLSEQDKELVVMAKIMKMKYSEVGGILELSLSNVKVKVHRAIIRLREIYFQLENQ</sequence>
<dbReference type="InterPro" id="IPR014284">
    <property type="entry name" value="RNA_pol_sigma-70_dom"/>
</dbReference>
<evidence type="ECO:0000256" key="6">
    <source>
        <dbReference type="RuleBase" id="RU000716"/>
    </source>
</evidence>
<dbReference type="GO" id="GO:0016987">
    <property type="term" value="F:sigma factor activity"/>
    <property type="evidence" value="ECO:0007669"/>
    <property type="project" value="UniProtKB-KW"/>
</dbReference>
<feature type="domain" description="RNA polymerase sigma factor 70 region 4 type 2" evidence="8">
    <location>
        <begin position="117"/>
        <end position="167"/>
    </location>
</feature>
<keyword evidence="10" id="KW-1185">Reference proteome</keyword>
<dbReference type="InterPro" id="IPR013249">
    <property type="entry name" value="RNA_pol_sigma70_r4_t2"/>
</dbReference>
<dbReference type="Gene3D" id="1.10.10.10">
    <property type="entry name" value="Winged helix-like DNA-binding domain superfamily/Winged helix DNA-binding domain"/>
    <property type="match status" value="1"/>
</dbReference>
<keyword evidence="5 6" id="KW-0804">Transcription</keyword>
<keyword evidence="4 6" id="KW-0238">DNA-binding</keyword>
<evidence type="ECO:0000256" key="4">
    <source>
        <dbReference type="ARBA" id="ARBA00023125"/>
    </source>
</evidence>
<dbReference type="Gene3D" id="1.10.1740.10">
    <property type="match status" value="1"/>
</dbReference>
<dbReference type="SUPFAM" id="SSF88659">
    <property type="entry name" value="Sigma3 and sigma4 domains of RNA polymerase sigma factors"/>
    <property type="match status" value="1"/>
</dbReference>
<keyword evidence="9" id="KW-0240">DNA-directed RNA polymerase</keyword>
<keyword evidence="3 6" id="KW-0731">Sigma factor</keyword>
<evidence type="ECO:0000313" key="9">
    <source>
        <dbReference type="EMBL" id="GJM61853.1"/>
    </source>
</evidence>
<dbReference type="Pfam" id="PF04542">
    <property type="entry name" value="Sigma70_r2"/>
    <property type="match status" value="1"/>
</dbReference>
<organism evidence="9 10">
    <name type="scientific">Persicobacter diffluens</name>
    <dbReference type="NCBI Taxonomy" id="981"/>
    <lineage>
        <taxon>Bacteria</taxon>
        <taxon>Pseudomonadati</taxon>
        <taxon>Bacteroidota</taxon>
        <taxon>Cytophagia</taxon>
        <taxon>Cytophagales</taxon>
        <taxon>Persicobacteraceae</taxon>
        <taxon>Persicobacter</taxon>
    </lineage>
</organism>
<dbReference type="RefSeq" id="WP_338237296.1">
    <property type="nucleotide sequence ID" value="NZ_BQKE01000001.1"/>
</dbReference>
<dbReference type="GO" id="GO:0000428">
    <property type="term" value="C:DNA-directed RNA polymerase complex"/>
    <property type="evidence" value="ECO:0007669"/>
    <property type="project" value="UniProtKB-KW"/>
</dbReference>
<dbReference type="SUPFAM" id="SSF88946">
    <property type="entry name" value="Sigma2 domain of RNA polymerase sigma factors"/>
    <property type="match status" value="1"/>
</dbReference>
<comment type="caution">
    <text evidence="9">The sequence shown here is derived from an EMBL/GenBank/DDBJ whole genome shotgun (WGS) entry which is preliminary data.</text>
</comment>